<dbReference type="Gene3D" id="1.25.10.10">
    <property type="entry name" value="Leucine-rich Repeat Variant"/>
    <property type="match status" value="1"/>
</dbReference>
<dbReference type="Proteomes" id="UP000179807">
    <property type="component" value="Unassembled WGS sequence"/>
</dbReference>
<evidence type="ECO:0000256" key="4">
    <source>
        <dbReference type="ARBA" id="ARBA00022927"/>
    </source>
</evidence>
<comment type="subcellular location">
    <subcellularLocation>
        <location evidence="1">Endomembrane system</location>
    </subcellularLocation>
</comment>
<dbReference type="SUPFAM" id="SSF48371">
    <property type="entry name" value="ARM repeat"/>
    <property type="match status" value="1"/>
</dbReference>
<dbReference type="Pfam" id="PF01602">
    <property type="entry name" value="Adaptin_N"/>
    <property type="match status" value="1"/>
</dbReference>
<feature type="compositionally biased region" description="Acidic residues" evidence="6">
    <location>
        <begin position="680"/>
        <end position="690"/>
    </location>
</feature>
<keyword evidence="5" id="KW-0472">Membrane</keyword>
<protein>
    <recommendedName>
        <fullName evidence="7">Clathrin/coatomer adaptor adaptin-like N-terminal domain-containing protein</fullName>
    </recommendedName>
</protein>
<gene>
    <name evidence="8" type="ORF">TRFO_23375</name>
</gene>
<evidence type="ECO:0000256" key="6">
    <source>
        <dbReference type="SAM" id="MobiDB-lite"/>
    </source>
</evidence>
<feature type="region of interest" description="Disordered" evidence="6">
    <location>
        <begin position="626"/>
        <end position="646"/>
    </location>
</feature>
<feature type="domain" description="Clathrin/coatomer adaptor adaptin-like N-terminal" evidence="7">
    <location>
        <begin position="10"/>
        <end position="526"/>
    </location>
</feature>
<dbReference type="PANTHER" id="PTHR11134">
    <property type="entry name" value="ADAPTOR COMPLEX SUBUNIT BETA FAMILY MEMBER"/>
    <property type="match status" value="1"/>
</dbReference>
<comment type="caution">
    <text evidence="8">The sequence shown here is derived from an EMBL/GenBank/DDBJ whole genome shotgun (WGS) entry which is preliminary data.</text>
</comment>
<comment type="similarity">
    <text evidence="2">Belongs to the adaptor complexes large subunit family.</text>
</comment>
<reference evidence="8" key="1">
    <citation type="submission" date="2016-10" db="EMBL/GenBank/DDBJ databases">
        <authorList>
            <person name="Benchimol M."/>
            <person name="Almeida L.G."/>
            <person name="Vasconcelos A.T."/>
            <person name="Perreira-Neves A."/>
            <person name="Rosa I.A."/>
            <person name="Tasca T."/>
            <person name="Bogo M.R."/>
            <person name="de Souza W."/>
        </authorList>
    </citation>
    <scope>NUCLEOTIDE SEQUENCE [LARGE SCALE GENOMIC DNA]</scope>
    <source>
        <strain evidence="8">K</strain>
    </source>
</reference>
<dbReference type="GeneID" id="94837817"/>
<evidence type="ECO:0000313" key="8">
    <source>
        <dbReference type="EMBL" id="OHT08170.1"/>
    </source>
</evidence>
<dbReference type="AlphaFoldDB" id="A0A1J4KB31"/>
<dbReference type="RefSeq" id="XP_068361306.1">
    <property type="nucleotide sequence ID" value="XM_068503113.1"/>
</dbReference>
<proteinExistence type="inferred from homology"/>
<name>A0A1J4KB31_9EUKA</name>
<accession>A0A1J4KB31</accession>
<keyword evidence="3" id="KW-0813">Transport</keyword>
<feature type="compositionally biased region" description="Low complexity" evidence="6">
    <location>
        <begin position="626"/>
        <end position="639"/>
    </location>
</feature>
<feature type="compositionally biased region" description="Low complexity" evidence="6">
    <location>
        <begin position="600"/>
        <end position="611"/>
    </location>
</feature>
<dbReference type="GO" id="GO:0016192">
    <property type="term" value="P:vesicle-mediated transport"/>
    <property type="evidence" value="ECO:0007669"/>
    <property type="project" value="InterPro"/>
</dbReference>
<evidence type="ECO:0000256" key="3">
    <source>
        <dbReference type="ARBA" id="ARBA00022448"/>
    </source>
</evidence>
<feature type="region of interest" description="Disordered" evidence="6">
    <location>
        <begin position="676"/>
        <end position="702"/>
    </location>
</feature>
<dbReference type="GO" id="GO:0006886">
    <property type="term" value="P:intracellular protein transport"/>
    <property type="evidence" value="ECO:0007669"/>
    <property type="project" value="InterPro"/>
</dbReference>
<evidence type="ECO:0000313" key="9">
    <source>
        <dbReference type="Proteomes" id="UP000179807"/>
    </source>
</evidence>
<dbReference type="InterPro" id="IPR011989">
    <property type="entry name" value="ARM-like"/>
</dbReference>
<dbReference type="VEuPathDB" id="TrichDB:TRFO_23375"/>
<evidence type="ECO:0000259" key="7">
    <source>
        <dbReference type="Pfam" id="PF01602"/>
    </source>
</evidence>
<evidence type="ECO:0000256" key="5">
    <source>
        <dbReference type="ARBA" id="ARBA00023136"/>
    </source>
</evidence>
<organism evidence="8 9">
    <name type="scientific">Tritrichomonas foetus</name>
    <dbReference type="NCBI Taxonomy" id="1144522"/>
    <lineage>
        <taxon>Eukaryota</taxon>
        <taxon>Metamonada</taxon>
        <taxon>Parabasalia</taxon>
        <taxon>Tritrichomonadida</taxon>
        <taxon>Tritrichomonadidae</taxon>
        <taxon>Tritrichomonas</taxon>
    </lineage>
</organism>
<evidence type="ECO:0000256" key="1">
    <source>
        <dbReference type="ARBA" id="ARBA00004308"/>
    </source>
</evidence>
<dbReference type="InterPro" id="IPR002553">
    <property type="entry name" value="Clathrin/coatomer_adapt-like_N"/>
</dbReference>
<dbReference type="GO" id="GO:0030117">
    <property type="term" value="C:membrane coat"/>
    <property type="evidence" value="ECO:0007669"/>
    <property type="project" value="InterPro"/>
</dbReference>
<sequence>MNSASISNELQEANRNLTSKDNKIRIDSMKVVINLFGQGENCSIVQPQIANFQADDNVSMHRFVNILNDAYLKDNPGLIQPVISSILTDFDRPNPQIKALAVRQAGSIADNETAEHLVPIIKAGAQSNDPYIRKAAAMSILKVHHNSSTIIQRFNLGDDLQVLLNDPNPNVASNALCALTEINNTLATPLFDVSVKVINNLLNTIEDATEWCQIQILEFICDFKPATSDDARQIIQRIATRLIQANSGITIVAIRCCLRMCSFIENTEYTKEIFNRIMLSLVSLMNNGNEIQFSALKSIFVILQKFRKLYQDDISIFFCKYDDPLYIKLEKIDIILTLTTDQNIKRVLEELKGYAQQEDVEFVRKSIRAIGRFAIVFESTAKDCVDCLESLIESRIQYIVQECIVVSVNIFRRYPSQYESIISTICQCLVSTLDDHRAKAAMVWILGEYSSMITNAAELIDALFLDGFLEEPTDVQLSILTAIVKFFLSNPDEGQEMLRHVLSLVTNEVDNPDLKDRAYMYLCLLTECPDRAINVVMANDPPKLNIDLQLIEPRLVEALVPLVGSLAIMYKQLPQEFVPTIRRKPVPEPQESQQKPVPEPQRNPNEQPNQQHDGPLNKEQLRIQISPQQQSSPPHGSTPQPSPRMQELTEPYSLERNSESDDGDGNDEYISNVYSSYSLTEEEEEDDEEGSDGKTKTKRSKKSSFPILPIISNSSYETEIRGILHFRYEKRVFFLQLTNNGNSDITILKIMMDRNPFSLCFMNDTFNPITIAANSSEIINFPVILSDCEKTNDKKGETDNSGVNQIRSHEKLFDNSSSDRSHDKVNDRINDTMDERMNDRVADKVSIALRVDRPSPIIFSCNFSLPFLFVTAEEGGKLAMQVFLNHTQNIPENPLLKTVIEKTKIDSIFRAQTELPALRLYFIATKEESGFFSAKTINNVNIVVVIKPFSDRSCCVSVLTDNLVIGKTVLSFLSAYLSL</sequence>
<keyword evidence="9" id="KW-1185">Reference proteome</keyword>
<feature type="region of interest" description="Disordered" evidence="6">
    <location>
        <begin position="586"/>
        <end position="614"/>
    </location>
</feature>
<dbReference type="GO" id="GO:0012505">
    <property type="term" value="C:endomembrane system"/>
    <property type="evidence" value="ECO:0007669"/>
    <property type="project" value="UniProtKB-SubCell"/>
</dbReference>
<keyword evidence="4" id="KW-0653">Protein transport</keyword>
<dbReference type="InterPro" id="IPR016024">
    <property type="entry name" value="ARM-type_fold"/>
</dbReference>
<dbReference type="OrthoDB" id="10254310at2759"/>
<dbReference type="EMBL" id="MLAK01000675">
    <property type="protein sequence ID" value="OHT08170.1"/>
    <property type="molecule type" value="Genomic_DNA"/>
</dbReference>
<evidence type="ECO:0000256" key="2">
    <source>
        <dbReference type="ARBA" id="ARBA00006613"/>
    </source>
</evidence>
<dbReference type="InterPro" id="IPR026739">
    <property type="entry name" value="AP_beta"/>
</dbReference>